<dbReference type="EMBL" id="LYMM01000060">
    <property type="protein sequence ID" value="PNU03075.1"/>
    <property type="molecule type" value="Genomic_DNA"/>
</dbReference>
<dbReference type="SUPFAM" id="SSF50692">
    <property type="entry name" value="ADC-like"/>
    <property type="match status" value="1"/>
</dbReference>
<evidence type="ECO:0000313" key="1">
    <source>
        <dbReference type="EMBL" id="PNU03075.1"/>
    </source>
</evidence>
<accession>A0A2K2FWC1</accession>
<dbReference type="Proteomes" id="UP000236327">
    <property type="component" value="Unassembled WGS sequence"/>
</dbReference>
<dbReference type="InterPro" id="IPR009010">
    <property type="entry name" value="Asp_de-COase-like_dom_sf"/>
</dbReference>
<sequence>MAVAHAIARGSVAAYYPEANHLVPLDDYDRLSGTPAYKSIPVSLHRSTRGQGCVAVADVHPTETAELIRVTDAGE</sequence>
<evidence type="ECO:0000313" key="2">
    <source>
        <dbReference type="Proteomes" id="UP000236327"/>
    </source>
</evidence>
<organism evidence="1 2">
    <name type="scientific">Novosphingobium guangzhouense</name>
    <dbReference type="NCBI Taxonomy" id="1850347"/>
    <lineage>
        <taxon>Bacteria</taxon>
        <taxon>Pseudomonadati</taxon>
        <taxon>Pseudomonadota</taxon>
        <taxon>Alphaproteobacteria</taxon>
        <taxon>Sphingomonadales</taxon>
        <taxon>Sphingomonadaceae</taxon>
        <taxon>Novosphingobium</taxon>
    </lineage>
</organism>
<keyword evidence="2" id="KW-1185">Reference proteome</keyword>
<dbReference type="AlphaFoldDB" id="A0A2K2FWC1"/>
<protein>
    <recommendedName>
        <fullName evidence="3">Molybdopterin dinucleotide-binding domain-containing protein</fullName>
    </recommendedName>
</protein>
<name>A0A2K2FWC1_9SPHN</name>
<reference evidence="1 2" key="1">
    <citation type="submission" date="2016-05" db="EMBL/GenBank/DDBJ databases">
        <title>Complete genome sequence of Novosphingobium guangzhouense SA925(T).</title>
        <authorList>
            <person name="Sha S."/>
        </authorList>
    </citation>
    <scope>NUCLEOTIDE SEQUENCE [LARGE SCALE GENOMIC DNA]</scope>
    <source>
        <strain evidence="1 2">SA925</strain>
    </source>
</reference>
<proteinExistence type="predicted"/>
<evidence type="ECO:0008006" key="3">
    <source>
        <dbReference type="Google" id="ProtNLM"/>
    </source>
</evidence>
<comment type="caution">
    <text evidence="1">The sequence shown here is derived from an EMBL/GenBank/DDBJ whole genome shotgun (WGS) entry which is preliminary data.</text>
</comment>
<gene>
    <name evidence="1" type="ORF">A8V01_25090</name>
</gene>